<sequence length="240" mass="26195">MNGFISEFVIACLLMGVGIGIDAAIATSANSSMLKTRTQVICWIGGLSLTHTLFPLIGYSLSYFGIQTLPHLTPLIGIIAFSFIFWFLFCEFRAMLIDDEDHKESAGFLVSLGVILAVSWDALWSGPAKSAQVVGWPESAVWLSFILVGTIVTVLTTSAWWIGNRAVKIQKKNKDDSLVPLTSVIQYSVLAYFGILALARYSLDLPINDASVFLIATATTTIALLFVQTRKYKLIQASTS</sequence>
<feature type="transmembrane region" description="Helical" evidence="5">
    <location>
        <begin position="40"/>
        <end position="66"/>
    </location>
</feature>
<feature type="transmembrane region" description="Helical" evidence="5">
    <location>
        <begin position="6"/>
        <end position="28"/>
    </location>
</feature>
<keyword evidence="1" id="KW-1003">Cell membrane</keyword>
<feature type="transmembrane region" description="Helical" evidence="5">
    <location>
        <begin position="106"/>
        <end position="127"/>
    </location>
</feature>
<dbReference type="Proteomes" id="UP000441399">
    <property type="component" value="Unassembled WGS sequence"/>
</dbReference>
<dbReference type="OrthoDB" id="6292663at2"/>
<dbReference type="Pfam" id="PF02659">
    <property type="entry name" value="Mntp"/>
    <property type="match status" value="1"/>
</dbReference>
<evidence type="ECO:0000256" key="3">
    <source>
        <dbReference type="ARBA" id="ARBA00022989"/>
    </source>
</evidence>
<evidence type="ECO:0000256" key="5">
    <source>
        <dbReference type="SAM" id="Phobius"/>
    </source>
</evidence>
<dbReference type="EMBL" id="CACSIO010000012">
    <property type="protein sequence ID" value="CAA0105958.1"/>
    <property type="molecule type" value="Genomic_DNA"/>
</dbReference>
<evidence type="ECO:0000256" key="1">
    <source>
        <dbReference type="ARBA" id="ARBA00022475"/>
    </source>
</evidence>
<keyword evidence="7" id="KW-1185">Reference proteome</keyword>
<feature type="transmembrane region" description="Helical" evidence="5">
    <location>
        <begin position="72"/>
        <end position="94"/>
    </location>
</feature>
<organism evidence="6 7">
    <name type="scientific">BD1-7 clade bacterium</name>
    <dbReference type="NCBI Taxonomy" id="2029982"/>
    <lineage>
        <taxon>Bacteria</taxon>
        <taxon>Pseudomonadati</taxon>
        <taxon>Pseudomonadota</taxon>
        <taxon>Gammaproteobacteria</taxon>
        <taxon>Cellvibrionales</taxon>
        <taxon>Spongiibacteraceae</taxon>
        <taxon>BD1-7 clade</taxon>
    </lineage>
</organism>
<evidence type="ECO:0000256" key="2">
    <source>
        <dbReference type="ARBA" id="ARBA00022692"/>
    </source>
</evidence>
<gene>
    <name evidence="6" type="primary">mntP</name>
    <name evidence="6" type="ORF">OPDIPICF_01009</name>
</gene>
<proteinExistence type="predicted"/>
<dbReference type="InterPro" id="IPR003810">
    <property type="entry name" value="Mntp/YtaF"/>
</dbReference>
<protein>
    <submittedName>
        <fullName evidence="6">Manganese efflux pump MntP</fullName>
    </submittedName>
</protein>
<feature type="transmembrane region" description="Helical" evidence="5">
    <location>
        <begin position="139"/>
        <end position="163"/>
    </location>
</feature>
<evidence type="ECO:0000313" key="6">
    <source>
        <dbReference type="EMBL" id="CAA0105958.1"/>
    </source>
</evidence>
<keyword evidence="4 5" id="KW-0472">Membrane</keyword>
<evidence type="ECO:0000313" key="7">
    <source>
        <dbReference type="Proteomes" id="UP000441399"/>
    </source>
</evidence>
<dbReference type="AlphaFoldDB" id="A0A5S9PNB4"/>
<accession>A0A5S9PNB4</accession>
<feature type="transmembrane region" description="Helical" evidence="5">
    <location>
        <begin position="209"/>
        <end position="227"/>
    </location>
</feature>
<feature type="transmembrane region" description="Helical" evidence="5">
    <location>
        <begin position="184"/>
        <end position="203"/>
    </location>
</feature>
<keyword evidence="3 5" id="KW-1133">Transmembrane helix</keyword>
<reference evidence="6 7" key="1">
    <citation type="submission" date="2019-11" db="EMBL/GenBank/DDBJ databases">
        <authorList>
            <person name="Holert J."/>
        </authorList>
    </citation>
    <scope>NUCLEOTIDE SEQUENCE [LARGE SCALE GENOMIC DNA]</scope>
    <source>
        <strain evidence="6">SB11_3</strain>
    </source>
</reference>
<name>A0A5S9PNB4_9GAMM</name>
<keyword evidence="2 5" id="KW-0812">Transmembrane</keyword>
<evidence type="ECO:0000256" key="4">
    <source>
        <dbReference type="ARBA" id="ARBA00023136"/>
    </source>
</evidence>